<gene>
    <name evidence="5" type="ORF">BM536_000880</name>
</gene>
<evidence type="ECO:0000313" key="5">
    <source>
        <dbReference type="EMBL" id="OQD57686.1"/>
    </source>
</evidence>
<dbReference type="InterPro" id="IPR008278">
    <property type="entry name" value="4-PPantetheinyl_Trfase_dom"/>
</dbReference>
<feature type="region of interest" description="Disordered" evidence="3">
    <location>
        <begin position="274"/>
        <end position="299"/>
    </location>
</feature>
<dbReference type="EMBL" id="MPOH02000002">
    <property type="protein sequence ID" value="OQD57686.1"/>
    <property type="molecule type" value="Genomic_DNA"/>
</dbReference>
<dbReference type="Gene3D" id="3.90.470.20">
    <property type="entry name" value="4'-phosphopantetheinyl transferase domain"/>
    <property type="match status" value="1"/>
</dbReference>
<feature type="compositionally biased region" description="Low complexity" evidence="3">
    <location>
        <begin position="274"/>
        <end position="292"/>
    </location>
</feature>
<proteinExistence type="inferred from homology"/>
<evidence type="ECO:0000256" key="1">
    <source>
        <dbReference type="ARBA" id="ARBA00010990"/>
    </source>
</evidence>
<dbReference type="GO" id="GO:0019878">
    <property type="term" value="P:lysine biosynthetic process via aminoadipic acid"/>
    <property type="evidence" value="ECO:0007669"/>
    <property type="project" value="TreeGrafter"/>
</dbReference>
<dbReference type="InterPro" id="IPR037143">
    <property type="entry name" value="4-PPantetheinyl_Trfase_dom_sf"/>
</dbReference>
<dbReference type="RefSeq" id="WP_094102366.1">
    <property type="nucleotide sequence ID" value="NZ_MPOH02000002.1"/>
</dbReference>
<evidence type="ECO:0000256" key="2">
    <source>
        <dbReference type="ARBA" id="ARBA00022679"/>
    </source>
</evidence>
<protein>
    <recommendedName>
        <fullName evidence="4">4'-phosphopantetheinyl transferase domain-containing protein</fullName>
    </recommendedName>
</protein>
<evidence type="ECO:0000259" key="4">
    <source>
        <dbReference type="Pfam" id="PF01648"/>
    </source>
</evidence>
<name>A0A1V6MZE6_9ACTN</name>
<dbReference type="STRING" id="114686.BM536_000880"/>
<dbReference type="InterPro" id="IPR050559">
    <property type="entry name" value="P-Pant_transferase_sf"/>
</dbReference>
<dbReference type="GO" id="GO:0005829">
    <property type="term" value="C:cytosol"/>
    <property type="evidence" value="ECO:0007669"/>
    <property type="project" value="TreeGrafter"/>
</dbReference>
<comment type="caution">
    <text evidence="5">The sequence shown here is derived from an EMBL/GenBank/DDBJ whole genome shotgun (WGS) entry which is preliminary data.</text>
</comment>
<comment type="similarity">
    <text evidence="1">Belongs to the P-Pant transferase superfamily. Gsp/Sfp/HetI/AcpT family.</text>
</comment>
<dbReference type="Pfam" id="PF01648">
    <property type="entry name" value="ACPS"/>
    <property type="match status" value="1"/>
</dbReference>
<dbReference type="OrthoDB" id="190168at2"/>
<dbReference type="SUPFAM" id="SSF56214">
    <property type="entry name" value="4'-phosphopantetheinyl transferase"/>
    <property type="match status" value="2"/>
</dbReference>
<dbReference type="AlphaFoldDB" id="A0A1V6MZE6"/>
<feature type="domain" description="4'-phosphopantetheinyl transferase" evidence="4">
    <location>
        <begin position="142"/>
        <end position="203"/>
    </location>
</feature>
<feature type="region of interest" description="Disordered" evidence="3">
    <location>
        <begin position="1"/>
        <end position="20"/>
    </location>
</feature>
<evidence type="ECO:0000256" key="3">
    <source>
        <dbReference type="SAM" id="MobiDB-lite"/>
    </source>
</evidence>
<dbReference type="GO" id="GO:0000287">
    <property type="term" value="F:magnesium ion binding"/>
    <property type="evidence" value="ECO:0007669"/>
    <property type="project" value="InterPro"/>
</dbReference>
<accession>A0A1V6MZE6</accession>
<dbReference type="PANTHER" id="PTHR12215:SF10">
    <property type="entry name" value="L-AMINOADIPATE-SEMIALDEHYDE DEHYDROGENASE-PHOSPHOPANTETHEINYL TRANSFERASE"/>
    <property type="match status" value="1"/>
</dbReference>
<reference evidence="5 6" key="2">
    <citation type="submission" date="2017-02" db="EMBL/GenBank/DDBJ databases">
        <title>Draft genome sequence of Streptomyces phaeoluteigriseus type strain DSM41896.</title>
        <authorList>
            <person name="Salih T.S."/>
            <person name="Algora Gallardo L."/>
            <person name="Melo Santos T."/>
            <person name="Filgueira Martinez S."/>
            <person name="Herron P.R."/>
        </authorList>
    </citation>
    <scope>NUCLEOTIDE SEQUENCE [LARGE SCALE GENOMIC DNA]</scope>
    <source>
        <strain evidence="5 6">DSM 41896</strain>
    </source>
</reference>
<evidence type="ECO:0000313" key="6">
    <source>
        <dbReference type="Proteomes" id="UP000184286"/>
    </source>
</evidence>
<organism evidence="5 6">
    <name type="scientific">Streptomyces phaeoluteigriseus</name>
    <dbReference type="NCBI Taxonomy" id="114686"/>
    <lineage>
        <taxon>Bacteria</taxon>
        <taxon>Bacillati</taxon>
        <taxon>Actinomycetota</taxon>
        <taxon>Actinomycetes</taxon>
        <taxon>Kitasatosporales</taxon>
        <taxon>Streptomycetaceae</taxon>
        <taxon>Streptomyces</taxon>
        <taxon>Streptomyces aurantiacus group</taxon>
    </lineage>
</organism>
<dbReference type="Proteomes" id="UP000184286">
    <property type="component" value="Unassembled WGS sequence"/>
</dbReference>
<dbReference type="GO" id="GO:0008897">
    <property type="term" value="F:holo-[acyl-carrier-protein] synthase activity"/>
    <property type="evidence" value="ECO:0007669"/>
    <property type="project" value="InterPro"/>
</dbReference>
<sequence length="299" mass="31779">MSPRAASHGTRSPRRAAQAGPDGRVAVGLWLVRLPPPPAAGLRLAVDELDAEERARAASFLRPRDALLYTAAHIALRRLLAATLGLAPREVAYGREPCHGCGGPHGRPVLRPGPGDRGHGPAVHFSLSHSGGKALVAVATVPVGVDVQRTPPARTAQVCAPRLHPGERAELEDLPQDRLGAAFGQLWARKEAYLKGIGTGLQRPPRADYLGTPGRGGWLRPPRWTVLDLPGGPAHSAAVAVRGTPADPCPVRPLPARWLYEADAARVLAEMTETSETTWETTSETAHPTTATRVKETHL</sequence>
<keyword evidence="2" id="KW-0808">Transferase</keyword>
<reference evidence="6" key="1">
    <citation type="submission" date="2016-11" db="EMBL/GenBank/DDBJ databases">
        <authorList>
            <person name="Schniete J.K."/>
            <person name="Salih T."/>
            <person name="Algora Gallardo L."/>
            <person name="Martinez Fernandez S."/>
            <person name="Herron P.R."/>
        </authorList>
    </citation>
    <scope>NUCLEOTIDE SEQUENCE [LARGE SCALE GENOMIC DNA]</scope>
    <source>
        <strain evidence="6">DSM 41896</strain>
    </source>
</reference>
<dbReference type="PANTHER" id="PTHR12215">
    <property type="entry name" value="PHOSPHOPANTETHEINE TRANSFERASE"/>
    <property type="match status" value="1"/>
</dbReference>